<dbReference type="AlphaFoldDB" id="A0A6N4R7R2"/>
<accession>A0A6N4R7R2</accession>
<proteinExistence type="predicted"/>
<dbReference type="EMBL" id="VAFM01000002">
    <property type="protein sequence ID" value="TKW60404.1"/>
    <property type="molecule type" value="Genomic_DNA"/>
</dbReference>
<dbReference type="Proteomes" id="UP000320948">
    <property type="component" value="Unassembled WGS sequence"/>
</dbReference>
<evidence type="ECO:0000313" key="1">
    <source>
        <dbReference type="EMBL" id="TKW60404.1"/>
    </source>
</evidence>
<name>A0A6N4R7R2_BLAVI</name>
<reference evidence="1 2" key="1">
    <citation type="journal article" date="2017" name="Nat. Commun.">
        <title>In situ click chemistry generation of cyclooxygenase-2 inhibitors.</title>
        <authorList>
            <person name="Bhardwaj A."/>
            <person name="Kaur J."/>
            <person name="Wuest M."/>
            <person name="Wuest F."/>
        </authorList>
    </citation>
    <scope>NUCLEOTIDE SEQUENCE [LARGE SCALE GENOMIC DNA]</scope>
    <source>
        <strain evidence="1">S2_018_000_R2_106</strain>
    </source>
</reference>
<organism evidence="1 2">
    <name type="scientific">Blastochloris viridis</name>
    <name type="common">Rhodopseudomonas viridis</name>
    <dbReference type="NCBI Taxonomy" id="1079"/>
    <lineage>
        <taxon>Bacteria</taxon>
        <taxon>Pseudomonadati</taxon>
        <taxon>Pseudomonadota</taxon>
        <taxon>Alphaproteobacteria</taxon>
        <taxon>Hyphomicrobiales</taxon>
        <taxon>Blastochloridaceae</taxon>
        <taxon>Blastochloris</taxon>
    </lineage>
</organism>
<sequence>MASDIDTFIKRARELKGQAEKLFYVAAEDIPPVKRVEDLPQVLMQEFNELKVNALRLTLDIQASGQSFDEVSANEIAEAIDVVWERALEFDSLCHQVIKGYKLKVIKGGKS</sequence>
<gene>
    <name evidence="1" type="ORF">DI628_05670</name>
</gene>
<protein>
    <submittedName>
        <fullName evidence="1">Uncharacterized protein</fullName>
    </submittedName>
</protein>
<evidence type="ECO:0000313" key="2">
    <source>
        <dbReference type="Proteomes" id="UP000320948"/>
    </source>
</evidence>
<comment type="caution">
    <text evidence="1">The sequence shown here is derived from an EMBL/GenBank/DDBJ whole genome shotgun (WGS) entry which is preliminary data.</text>
</comment>